<dbReference type="Proteomes" id="UP000176791">
    <property type="component" value="Unassembled WGS sequence"/>
</dbReference>
<sequence length="102" mass="11470">MKYAVVKISGKQYLVTSGQSLIVDRIPGKEKDKVSFKEILLAFDGDKVELGKPLLKGAVVQAEIVAQTKGEKIRVSKFKSKSRYRRVTGHRQLKTKLKIVKI</sequence>
<accession>A0A1F5DLW6</accession>
<dbReference type="PANTHER" id="PTHR21349:SF0">
    <property type="entry name" value="LARGE RIBOSOMAL SUBUNIT PROTEIN BL21M"/>
    <property type="match status" value="1"/>
</dbReference>
<keyword evidence="2 4" id="KW-0689">Ribosomal protein</keyword>
<gene>
    <name evidence="4" type="primary">rplU</name>
    <name evidence="6" type="ORF">A3E73_02870</name>
</gene>
<dbReference type="SUPFAM" id="SSF141091">
    <property type="entry name" value="L21p-like"/>
    <property type="match status" value="1"/>
</dbReference>
<dbReference type="GO" id="GO:1990904">
    <property type="term" value="C:ribonucleoprotein complex"/>
    <property type="evidence" value="ECO:0007669"/>
    <property type="project" value="UniProtKB-KW"/>
</dbReference>
<dbReference type="NCBIfam" id="TIGR00061">
    <property type="entry name" value="L21"/>
    <property type="match status" value="1"/>
</dbReference>
<dbReference type="STRING" id="1797460.A3E73_02870"/>
<evidence type="ECO:0000256" key="3">
    <source>
        <dbReference type="ARBA" id="ARBA00023274"/>
    </source>
</evidence>
<dbReference type="GO" id="GO:0006412">
    <property type="term" value="P:translation"/>
    <property type="evidence" value="ECO:0007669"/>
    <property type="project" value="UniProtKB-UniRule"/>
</dbReference>
<comment type="function">
    <text evidence="4 5">This protein binds to 23S rRNA in the presence of protein L20.</text>
</comment>
<evidence type="ECO:0000313" key="7">
    <source>
        <dbReference type="Proteomes" id="UP000176791"/>
    </source>
</evidence>
<dbReference type="GO" id="GO:0003735">
    <property type="term" value="F:structural constituent of ribosome"/>
    <property type="evidence" value="ECO:0007669"/>
    <property type="project" value="InterPro"/>
</dbReference>
<evidence type="ECO:0000256" key="4">
    <source>
        <dbReference type="HAMAP-Rule" id="MF_01363"/>
    </source>
</evidence>
<dbReference type="Pfam" id="PF00829">
    <property type="entry name" value="Ribosomal_L21p"/>
    <property type="match status" value="1"/>
</dbReference>
<dbReference type="AlphaFoldDB" id="A0A1F5DLW6"/>
<comment type="caution">
    <text evidence="6">The sequence shown here is derived from an EMBL/GenBank/DDBJ whole genome shotgun (WGS) entry which is preliminary data.</text>
</comment>
<comment type="subunit">
    <text evidence="4">Part of the 50S ribosomal subunit. Contacts protein L20.</text>
</comment>
<protein>
    <recommendedName>
        <fullName evidence="4">Large ribosomal subunit protein bL21</fullName>
    </recommendedName>
</protein>
<evidence type="ECO:0000256" key="5">
    <source>
        <dbReference type="RuleBase" id="RU000562"/>
    </source>
</evidence>
<dbReference type="EMBL" id="MEZN01000027">
    <property type="protein sequence ID" value="OGD56030.1"/>
    <property type="molecule type" value="Genomic_DNA"/>
</dbReference>
<dbReference type="HAMAP" id="MF_01363">
    <property type="entry name" value="Ribosomal_bL21"/>
    <property type="match status" value="1"/>
</dbReference>
<dbReference type="InterPro" id="IPR001787">
    <property type="entry name" value="Ribosomal_bL21"/>
</dbReference>
<dbReference type="GO" id="GO:0005737">
    <property type="term" value="C:cytoplasm"/>
    <property type="evidence" value="ECO:0007669"/>
    <property type="project" value="UniProtKB-ARBA"/>
</dbReference>
<dbReference type="GO" id="GO:0005840">
    <property type="term" value="C:ribosome"/>
    <property type="evidence" value="ECO:0007669"/>
    <property type="project" value="UniProtKB-KW"/>
</dbReference>
<comment type="similarity">
    <text evidence="1 4 5">Belongs to the bacterial ribosomal protein bL21 family.</text>
</comment>
<evidence type="ECO:0000256" key="2">
    <source>
        <dbReference type="ARBA" id="ARBA00022980"/>
    </source>
</evidence>
<dbReference type="InterPro" id="IPR028909">
    <property type="entry name" value="bL21-like"/>
</dbReference>
<keyword evidence="4 5" id="KW-0699">rRNA-binding</keyword>
<keyword evidence="3 4" id="KW-0687">Ribonucleoprotein</keyword>
<keyword evidence="4 5" id="KW-0694">RNA-binding</keyword>
<evidence type="ECO:0000256" key="1">
    <source>
        <dbReference type="ARBA" id="ARBA00008563"/>
    </source>
</evidence>
<dbReference type="InterPro" id="IPR036164">
    <property type="entry name" value="bL21-like_sf"/>
</dbReference>
<organism evidence="6 7">
    <name type="scientific">Candidatus Beckwithbacteria bacterium RIFCSPHIGHO2_12_FULL_47_17</name>
    <dbReference type="NCBI Taxonomy" id="1797460"/>
    <lineage>
        <taxon>Bacteria</taxon>
        <taxon>Candidatus Beckwithiibacteriota</taxon>
    </lineage>
</organism>
<dbReference type="PANTHER" id="PTHR21349">
    <property type="entry name" value="50S RIBOSOMAL PROTEIN L21"/>
    <property type="match status" value="1"/>
</dbReference>
<proteinExistence type="inferred from homology"/>
<dbReference type="GO" id="GO:0019843">
    <property type="term" value="F:rRNA binding"/>
    <property type="evidence" value="ECO:0007669"/>
    <property type="project" value="UniProtKB-UniRule"/>
</dbReference>
<evidence type="ECO:0000313" key="6">
    <source>
        <dbReference type="EMBL" id="OGD56030.1"/>
    </source>
</evidence>
<reference evidence="6 7" key="1">
    <citation type="journal article" date="2016" name="Nat. Commun.">
        <title>Thousands of microbial genomes shed light on interconnected biogeochemical processes in an aquifer system.</title>
        <authorList>
            <person name="Anantharaman K."/>
            <person name="Brown C.T."/>
            <person name="Hug L.A."/>
            <person name="Sharon I."/>
            <person name="Castelle C.J."/>
            <person name="Probst A.J."/>
            <person name="Thomas B.C."/>
            <person name="Singh A."/>
            <person name="Wilkins M.J."/>
            <person name="Karaoz U."/>
            <person name="Brodie E.L."/>
            <person name="Williams K.H."/>
            <person name="Hubbard S.S."/>
            <person name="Banfield J.F."/>
        </authorList>
    </citation>
    <scope>NUCLEOTIDE SEQUENCE [LARGE SCALE GENOMIC DNA]</scope>
</reference>
<name>A0A1F5DLW6_9BACT</name>